<keyword evidence="9" id="KW-1185">Reference proteome</keyword>
<evidence type="ECO:0000256" key="1">
    <source>
        <dbReference type="ARBA" id="ARBA00004651"/>
    </source>
</evidence>
<dbReference type="HOGENOM" id="CLU_064305_0_0_9"/>
<dbReference type="Pfam" id="PF00482">
    <property type="entry name" value="T2SSF"/>
    <property type="match status" value="1"/>
</dbReference>
<dbReference type="RefSeq" id="WP_003541769.1">
    <property type="nucleotide sequence ID" value="NC_015565.1"/>
</dbReference>
<dbReference type="PANTHER" id="PTHR35007:SF1">
    <property type="entry name" value="PILUS ASSEMBLY PROTEIN"/>
    <property type="match status" value="1"/>
</dbReference>
<feature type="transmembrane region" description="Helical" evidence="6">
    <location>
        <begin position="296"/>
        <end position="315"/>
    </location>
</feature>
<proteinExistence type="predicted"/>
<dbReference type="eggNOG" id="COG4965">
    <property type="taxonomic scope" value="Bacteria"/>
</dbReference>
<feature type="domain" description="Type II secretion system protein GspF" evidence="7">
    <location>
        <begin position="159"/>
        <end position="281"/>
    </location>
</feature>
<dbReference type="InterPro" id="IPR018076">
    <property type="entry name" value="T2SS_GspF_dom"/>
</dbReference>
<keyword evidence="5 6" id="KW-0472">Membrane</keyword>
<feature type="transmembrane region" description="Helical" evidence="6">
    <location>
        <begin position="121"/>
        <end position="140"/>
    </location>
</feature>
<feature type="transmembrane region" description="Helical" evidence="6">
    <location>
        <begin position="264"/>
        <end position="284"/>
    </location>
</feature>
<evidence type="ECO:0000313" key="9">
    <source>
        <dbReference type="Proteomes" id="UP000009226"/>
    </source>
</evidence>
<keyword evidence="4 6" id="KW-1133">Transmembrane helix</keyword>
<dbReference type="Gene3D" id="1.20.81.30">
    <property type="entry name" value="Type II secretion system (T2SS), domain F"/>
    <property type="match status" value="1"/>
</dbReference>
<dbReference type="Proteomes" id="UP000009226">
    <property type="component" value="Chromosome"/>
</dbReference>
<name>F6B3L9_DESCC</name>
<evidence type="ECO:0000256" key="2">
    <source>
        <dbReference type="ARBA" id="ARBA00022475"/>
    </source>
</evidence>
<protein>
    <submittedName>
        <fullName evidence="8">Type II secretion system F domain protein</fullName>
    </submittedName>
</protein>
<evidence type="ECO:0000259" key="7">
    <source>
        <dbReference type="Pfam" id="PF00482"/>
    </source>
</evidence>
<keyword evidence="3 6" id="KW-0812">Transmembrane</keyword>
<evidence type="ECO:0000256" key="3">
    <source>
        <dbReference type="ARBA" id="ARBA00022692"/>
    </source>
</evidence>
<organism evidence="8 9">
    <name type="scientific">Desulfotomaculum nigrificans (strain DSM 14880 / VKM B-2319 / CO-1-SRB)</name>
    <name type="common">Desulfotomaculum carboxydivorans</name>
    <dbReference type="NCBI Taxonomy" id="868595"/>
    <lineage>
        <taxon>Bacteria</taxon>
        <taxon>Bacillati</taxon>
        <taxon>Bacillota</taxon>
        <taxon>Clostridia</taxon>
        <taxon>Eubacteriales</taxon>
        <taxon>Desulfotomaculaceae</taxon>
        <taxon>Desulfotomaculum</taxon>
    </lineage>
</organism>
<reference evidence="8 9" key="1">
    <citation type="submission" date="2011-05" db="EMBL/GenBank/DDBJ databases">
        <title>Complete sequence of Desulfotomaculum carboxydivorans CO-1-SRB.</title>
        <authorList>
            <consortium name="US DOE Joint Genome Institute"/>
            <person name="Lucas S."/>
            <person name="Han J."/>
            <person name="Lapidus A."/>
            <person name="Cheng J.-F."/>
            <person name="Goodwin L."/>
            <person name="Pitluck S."/>
            <person name="Peters L."/>
            <person name="Mikhailova N."/>
            <person name="Lu M."/>
            <person name="Han C."/>
            <person name="Tapia R."/>
            <person name="Land M."/>
            <person name="Hauser L."/>
            <person name="Kyrpides N."/>
            <person name="Ivanova N."/>
            <person name="Pagani I."/>
            <person name="Stams A."/>
            <person name="Plugge C."/>
            <person name="Muyzer G."/>
            <person name="Kuever J."/>
            <person name="Parshina S."/>
            <person name="Ivanova A."/>
            <person name="Nazina T."/>
            <person name="Woyke T."/>
        </authorList>
    </citation>
    <scope>NUCLEOTIDE SEQUENCE [LARGE SCALE GENOMIC DNA]</scope>
    <source>
        <strain evidence="9">DSM 14880 / VKM B-2319 / CO-1-SRB</strain>
    </source>
</reference>
<dbReference type="PANTHER" id="PTHR35007">
    <property type="entry name" value="INTEGRAL MEMBRANE PROTEIN-RELATED"/>
    <property type="match status" value="1"/>
</dbReference>
<comment type="subcellular location">
    <subcellularLocation>
        <location evidence="1">Cell membrane</location>
        <topology evidence="1">Multi-pass membrane protein</topology>
    </subcellularLocation>
</comment>
<feature type="transmembrane region" description="Helical" evidence="6">
    <location>
        <begin position="6"/>
        <end position="25"/>
    </location>
</feature>
<accession>F6B3L9</accession>
<feature type="transmembrane region" description="Helical" evidence="6">
    <location>
        <begin position="97"/>
        <end position="115"/>
    </location>
</feature>
<evidence type="ECO:0000313" key="8">
    <source>
        <dbReference type="EMBL" id="AEF94048.1"/>
    </source>
</evidence>
<gene>
    <name evidence="8" type="ordered locus">Desca_1185</name>
</gene>
<sequence>MTLHQIAFLTFITVALLVLGLYQLLTKDTWEIKRRMQKITARTFRQRMAQTNCGENQTSTWRQLLARWSVIFAKRGISQRMEAELIKADIPLRGEEFVVLVLLLGLVSSLFFLMLTLNATISLIVGICGLIIPCLILRMARQKRLAKFNAQIGDALVIMANSLRSGFSFLQAMDMVRKELPNPISREFGRAFQEMSLGTPTEEALQNMAQRVKSDDLDLVITAVLIQRQVGGNLAEVLDNIADTIRERVRIKGQIRSITAQGRISGMVIGFLPFALAALMLVISPQYIMTLFNSKIGLIMVASAIFSEVIGVVAIKKIVDIEV</sequence>
<dbReference type="KEGG" id="dca:Desca_1185"/>
<dbReference type="EMBL" id="CP002736">
    <property type="protein sequence ID" value="AEF94048.1"/>
    <property type="molecule type" value="Genomic_DNA"/>
</dbReference>
<evidence type="ECO:0000256" key="6">
    <source>
        <dbReference type="SAM" id="Phobius"/>
    </source>
</evidence>
<keyword evidence="2" id="KW-1003">Cell membrane</keyword>
<evidence type="ECO:0000256" key="5">
    <source>
        <dbReference type="ARBA" id="ARBA00023136"/>
    </source>
</evidence>
<dbReference type="GO" id="GO:0005886">
    <property type="term" value="C:plasma membrane"/>
    <property type="evidence" value="ECO:0007669"/>
    <property type="project" value="UniProtKB-SubCell"/>
</dbReference>
<dbReference type="STRING" id="868595.Desca_1185"/>
<dbReference type="InterPro" id="IPR042094">
    <property type="entry name" value="T2SS_GspF_sf"/>
</dbReference>
<evidence type="ECO:0000256" key="4">
    <source>
        <dbReference type="ARBA" id="ARBA00022989"/>
    </source>
</evidence>
<dbReference type="AlphaFoldDB" id="F6B3L9"/>